<name>A0A183B9M9_9TREM</name>
<dbReference type="Proteomes" id="UP000272942">
    <property type="component" value="Unassembled WGS sequence"/>
</dbReference>
<dbReference type="WBParaSite" id="ECPE_0001595401-mRNA-1">
    <property type="protein sequence ID" value="ECPE_0001595401-mRNA-1"/>
    <property type="gene ID" value="ECPE_0001595401"/>
</dbReference>
<accession>A0A183B9M9</accession>
<evidence type="ECO:0000313" key="2">
    <source>
        <dbReference type="Proteomes" id="UP000272942"/>
    </source>
</evidence>
<reference evidence="3" key="1">
    <citation type="submission" date="2016-06" db="UniProtKB">
        <authorList>
            <consortium name="WormBaseParasite"/>
        </authorList>
    </citation>
    <scope>IDENTIFICATION</scope>
</reference>
<reference evidence="1 2" key="2">
    <citation type="submission" date="2018-11" db="EMBL/GenBank/DDBJ databases">
        <authorList>
            <consortium name="Pathogen Informatics"/>
        </authorList>
    </citation>
    <scope>NUCLEOTIDE SEQUENCE [LARGE SCALE GENOMIC DNA]</scope>
    <source>
        <strain evidence="1 2">Egypt</strain>
    </source>
</reference>
<sequence length="228" mass="25021">MTLEVRLLQLVNDDQLCYVIGSETQTTALRISILDAVCLLQTALNSSEEVDNRLVQLQFSLQSPVALLISAALVDEESSGSEALFEPGLRLWRSMVTGPQATWCPAVASIFPLLVGAQEKSQPVGDARSLDSTREPLINRLDSAEQAELFFSIAERYLNLVNRTDSDTKWSFLSRWTEPFWTPVLEAAIPKTRSGSGADQVGLGYLYSNAASLSGDDDSQQDSESQCR</sequence>
<dbReference type="AlphaFoldDB" id="A0A183B9M9"/>
<dbReference type="EMBL" id="UZAN01062288">
    <property type="protein sequence ID" value="VDP93186.1"/>
    <property type="molecule type" value="Genomic_DNA"/>
</dbReference>
<gene>
    <name evidence="1" type="ORF">ECPE_LOCUS15914</name>
</gene>
<proteinExistence type="predicted"/>
<organism evidence="3">
    <name type="scientific">Echinostoma caproni</name>
    <dbReference type="NCBI Taxonomy" id="27848"/>
    <lineage>
        <taxon>Eukaryota</taxon>
        <taxon>Metazoa</taxon>
        <taxon>Spiralia</taxon>
        <taxon>Lophotrochozoa</taxon>
        <taxon>Platyhelminthes</taxon>
        <taxon>Trematoda</taxon>
        <taxon>Digenea</taxon>
        <taxon>Plagiorchiida</taxon>
        <taxon>Echinostomata</taxon>
        <taxon>Echinostomatoidea</taxon>
        <taxon>Echinostomatidae</taxon>
        <taxon>Echinostoma</taxon>
    </lineage>
</organism>
<evidence type="ECO:0000313" key="3">
    <source>
        <dbReference type="WBParaSite" id="ECPE_0001595401-mRNA-1"/>
    </source>
</evidence>
<dbReference type="OrthoDB" id="361693at2759"/>
<evidence type="ECO:0000313" key="1">
    <source>
        <dbReference type="EMBL" id="VDP93186.1"/>
    </source>
</evidence>
<keyword evidence="2" id="KW-1185">Reference proteome</keyword>
<protein>
    <submittedName>
        <fullName evidence="1 3">Uncharacterized protein</fullName>
    </submittedName>
</protein>